<accession>A0AAD8SA45</accession>
<evidence type="ECO:0000313" key="3">
    <source>
        <dbReference type="Proteomes" id="UP001231189"/>
    </source>
</evidence>
<dbReference type="EMBL" id="JAUUTY010000004">
    <property type="protein sequence ID" value="KAK1647873.1"/>
    <property type="molecule type" value="Genomic_DNA"/>
</dbReference>
<protein>
    <submittedName>
        <fullName evidence="2">Uncharacterized protein</fullName>
    </submittedName>
</protein>
<organism evidence="2 3">
    <name type="scientific">Lolium multiflorum</name>
    <name type="common">Italian ryegrass</name>
    <name type="synonym">Lolium perenne subsp. multiflorum</name>
    <dbReference type="NCBI Taxonomy" id="4521"/>
    <lineage>
        <taxon>Eukaryota</taxon>
        <taxon>Viridiplantae</taxon>
        <taxon>Streptophyta</taxon>
        <taxon>Embryophyta</taxon>
        <taxon>Tracheophyta</taxon>
        <taxon>Spermatophyta</taxon>
        <taxon>Magnoliopsida</taxon>
        <taxon>Liliopsida</taxon>
        <taxon>Poales</taxon>
        <taxon>Poaceae</taxon>
        <taxon>BOP clade</taxon>
        <taxon>Pooideae</taxon>
        <taxon>Poodae</taxon>
        <taxon>Poeae</taxon>
        <taxon>Poeae Chloroplast Group 2 (Poeae type)</taxon>
        <taxon>Loliodinae</taxon>
        <taxon>Loliinae</taxon>
        <taxon>Lolium</taxon>
    </lineage>
</organism>
<name>A0AAD8SA45_LOLMU</name>
<sequence>MSSSFNLPGWWRGLPQAVHLSLHDANLLLQTLLGIDGRQPLGSAMAALSSSDTSGPACRTSIASPPQPSPLSPQYCHGL</sequence>
<comment type="caution">
    <text evidence="2">The sequence shown here is derived from an EMBL/GenBank/DDBJ whole genome shotgun (WGS) entry which is preliminary data.</text>
</comment>
<dbReference type="Proteomes" id="UP001231189">
    <property type="component" value="Unassembled WGS sequence"/>
</dbReference>
<keyword evidence="3" id="KW-1185">Reference proteome</keyword>
<gene>
    <name evidence="2" type="ORF">QYE76_065678</name>
</gene>
<reference evidence="2" key="1">
    <citation type="submission" date="2023-07" db="EMBL/GenBank/DDBJ databases">
        <title>A chromosome-level genome assembly of Lolium multiflorum.</title>
        <authorList>
            <person name="Chen Y."/>
            <person name="Copetti D."/>
            <person name="Kolliker R."/>
            <person name="Studer B."/>
        </authorList>
    </citation>
    <scope>NUCLEOTIDE SEQUENCE</scope>
    <source>
        <strain evidence="2">02402/16</strain>
        <tissue evidence="2">Leaf</tissue>
    </source>
</reference>
<dbReference type="AlphaFoldDB" id="A0AAD8SA45"/>
<proteinExistence type="predicted"/>
<feature type="region of interest" description="Disordered" evidence="1">
    <location>
        <begin position="46"/>
        <end position="79"/>
    </location>
</feature>
<evidence type="ECO:0000256" key="1">
    <source>
        <dbReference type="SAM" id="MobiDB-lite"/>
    </source>
</evidence>
<evidence type="ECO:0000313" key="2">
    <source>
        <dbReference type="EMBL" id="KAK1647873.1"/>
    </source>
</evidence>